<keyword evidence="4" id="KW-1185">Reference proteome</keyword>
<dbReference type="RefSeq" id="WP_151535052.1">
    <property type="nucleotide sequence ID" value="NZ_WBOS01000004.1"/>
</dbReference>
<dbReference type="CDD" id="cd06850">
    <property type="entry name" value="biotinyl_domain"/>
    <property type="match status" value="1"/>
</dbReference>
<evidence type="ECO:0000313" key="3">
    <source>
        <dbReference type="EMBL" id="KAB2336249.1"/>
    </source>
</evidence>
<reference evidence="3 4" key="1">
    <citation type="journal article" date="2016" name="Antonie Van Leeuwenhoek">
        <title>Bacillus depressus sp. nov., isolated from soil of a sunflower field.</title>
        <authorList>
            <person name="Wei X."/>
            <person name="Xin D."/>
            <person name="Xin Y."/>
            <person name="Zhang H."/>
            <person name="Wang T."/>
            <person name="Zhang J."/>
        </authorList>
    </citation>
    <scope>NUCLEOTIDE SEQUENCE [LARGE SCALE GENOMIC DNA]</scope>
    <source>
        <strain evidence="3 4">BZ1</strain>
    </source>
</reference>
<dbReference type="PROSITE" id="PS50968">
    <property type="entry name" value="BIOTINYL_LIPOYL"/>
    <property type="match status" value="1"/>
</dbReference>
<dbReference type="PANTHER" id="PTHR45266:SF3">
    <property type="entry name" value="OXALOACETATE DECARBOXYLASE ALPHA CHAIN"/>
    <property type="match status" value="1"/>
</dbReference>
<evidence type="ECO:0000259" key="2">
    <source>
        <dbReference type="PROSITE" id="PS50968"/>
    </source>
</evidence>
<dbReference type="InterPro" id="IPR011053">
    <property type="entry name" value="Single_hybrid_motif"/>
</dbReference>
<evidence type="ECO:0000256" key="1">
    <source>
        <dbReference type="ARBA" id="ARBA00023267"/>
    </source>
</evidence>
<gene>
    <name evidence="3" type="ORF">F7731_12205</name>
</gene>
<comment type="caution">
    <text evidence="3">The sequence shown here is derived from an EMBL/GenBank/DDBJ whole genome shotgun (WGS) entry which is preliminary data.</text>
</comment>
<dbReference type="PANTHER" id="PTHR45266">
    <property type="entry name" value="OXALOACETATE DECARBOXYLASE ALPHA CHAIN"/>
    <property type="match status" value="1"/>
</dbReference>
<organism evidence="3 4">
    <name type="scientific">Cytobacillus depressus</name>
    <dbReference type="NCBI Taxonomy" id="1602942"/>
    <lineage>
        <taxon>Bacteria</taxon>
        <taxon>Bacillati</taxon>
        <taxon>Bacillota</taxon>
        <taxon>Bacilli</taxon>
        <taxon>Bacillales</taxon>
        <taxon>Bacillaceae</taxon>
        <taxon>Cytobacillus</taxon>
    </lineage>
</organism>
<sequence>MAQIEVRAEISGSVWKIETKEGQRVMEEDVLLIMESMKMEIPIMAPAEGIVKEIKVNEGDSIAEGDLTVILED</sequence>
<proteinExistence type="predicted"/>
<accession>A0A6L3V554</accession>
<name>A0A6L3V554_9BACI</name>
<dbReference type="Gene3D" id="2.40.50.100">
    <property type="match status" value="1"/>
</dbReference>
<dbReference type="Pfam" id="PF00364">
    <property type="entry name" value="Biotin_lipoyl"/>
    <property type="match status" value="1"/>
</dbReference>
<dbReference type="InterPro" id="IPR000089">
    <property type="entry name" value="Biotin_lipoyl"/>
</dbReference>
<keyword evidence="1" id="KW-0092">Biotin</keyword>
<dbReference type="Proteomes" id="UP000481030">
    <property type="component" value="Unassembled WGS sequence"/>
</dbReference>
<dbReference type="InterPro" id="IPR050709">
    <property type="entry name" value="Biotin_Carboxyl_Carrier/Decarb"/>
</dbReference>
<dbReference type="SUPFAM" id="SSF51230">
    <property type="entry name" value="Single hybrid motif"/>
    <property type="match status" value="1"/>
</dbReference>
<dbReference type="NCBIfam" id="NF004547">
    <property type="entry name" value="PRK05889.1"/>
    <property type="match status" value="1"/>
</dbReference>
<feature type="domain" description="Lipoyl-binding" evidence="2">
    <location>
        <begin position="1"/>
        <end position="72"/>
    </location>
</feature>
<evidence type="ECO:0000313" key="4">
    <source>
        <dbReference type="Proteomes" id="UP000481030"/>
    </source>
</evidence>
<dbReference type="EMBL" id="WBOS01000004">
    <property type="protein sequence ID" value="KAB2336249.1"/>
    <property type="molecule type" value="Genomic_DNA"/>
</dbReference>
<dbReference type="OrthoDB" id="163546at2"/>
<protein>
    <submittedName>
        <fullName evidence="3">Biotin/lipoyl-binding carrier protein</fullName>
    </submittedName>
</protein>
<dbReference type="AlphaFoldDB" id="A0A6L3V554"/>